<organism evidence="1 2">
    <name type="scientific">Croceimicrobium hydrocarbonivorans</name>
    <dbReference type="NCBI Taxonomy" id="2761580"/>
    <lineage>
        <taxon>Bacteria</taxon>
        <taxon>Pseudomonadati</taxon>
        <taxon>Bacteroidota</taxon>
        <taxon>Flavobacteriia</taxon>
        <taxon>Flavobacteriales</taxon>
        <taxon>Owenweeksiaceae</taxon>
        <taxon>Croceimicrobium</taxon>
    </lineage>
</organism>
<reference evidence="1 2" key="1">
    <citation type="submission" date="2020-08" db="EMBL/GenBank/DDBJ databases">
        <title>Croceimicrobium hydrocarbonivorans gen. nov., sp. nov., a novel marine bacterium isolated from a bacterial consortium that degrades polyethylene terephthalate.</title>
        <authorList>
            <person name="Liu R."/>
        </authorList>
    </citation>
    <scope>NUCLEOTIDE SEQUENCE [LARGE SCALE GENOMIC DNA]</scope>
    <source>
        <strain evidence="1 2">A20-9</strain>
    </source>
</reference>
<dbReference type="AlphaFoldDB" id="A0A7H0VHF1"/>
<evidence type="ECO:0000313" key="1">
    <source>
        <dbReference type="EMBL" id="QNR25149.1"/>
    </source>
</evidence>
<dbReference type="EMBL" id="CP060139">
    <property type="protein sequence ID" value="QNR25149.1"/>
    <property type="molecule type" value="Genomic_DNA"/>
</dbReference>
<sequence length="160" mass="18107">MKWTKINTVSVFILLNSCMIGPDNLETIEHFVLQPSDKSQSVSILTKDDIRYIVNGIHTTLPDSNYVKVDISEIDPISDEIGVCWNNGRYRWELVNHGSRILENKLDTTQFKFNTSWELDEGGIPDASKYHQKGCGSTGTYYSSPLKGDNLESYPTAHTF</sequence>
<keyword evidence="2" id="KW-1185">Reference proteome</keyword>
<accession>A0A7H0VHF1</accession>
<name>A0A7H0VHF1_9FLAO</name>
<dbReference type="RefSeq" id="WP_210759675.1">
    <property type="nucleotide sequence ID" value="NZ_CP060139.1"/>
</dbReference>
<dbReference type="Proteomes" id="UP000516305">
    <property type="component" value="Chromosome"/>
</dbReference>
<dbReference type="KEGG" id="chyd:H4K34_04740"/>
<protein>
    <submittedName>
        <fullName evidence="1">Uncharacterized protein</fullName>
    </submittedName>
</protein>
<proteinExistence type="predicted"/>
<evidence type="ECO:0000313" key="2">
    <source>
        <dbReference type="Proteomes" id="UP000516305"/>
    </source>
</evidence>
<gene>
    <name evidence="1" type="ORF">H4K34_04740</name>
</gene>